<reference evidence="9 10" key="1">
    <citation type="submission" date="2016-11" db="EMBL/GenBank/DDBJ databases">
        <authorList>
            <person name="Jaros S."/>
            <person name="Januszkiewicz K."/>
            <person name="Wedrychowicz H."/>
        </authorList>
    </citation>
    <scope>NUCLEOTIDE SEQUENCE [LARGE SCALE GENOMIC DNA]</scope>
    <source>
        <strain evidence="9 10">DSM 17737</strain>
    </source>
</reference>
<dbReference type="AlphaFoldDB" id="A0A1N6EX14"/>
<dbReference type="RefSeq" id="WP_074201111.1">
    <property type="nucleotide sequence ID" value="NZ_FSRE01000002.1"/>
</dbReference>
<keyword evidence="7 8" id="KW-0472">Membrane</keyword>
<dbReference type="PANTHER" id="PTHR36838:SF1">
    <property type="entry name" value="SLR1864 PROTEIN"/>
    <property type="match status" value="1"/>
</dbReference>
<dbReference type="InterPro" id="IPR038770">
    <property type="entry name" value="Na+/solute_symporter_sf"/>
</dbReference>
<dbReference type="GO" id="GO:0055085">
    <property type="term" value="P:transmembrane transport"/>
    <property type="evidence" value="ECO:0007669"/>
    <property type="project" value="InterPro"/>
</dbReference>
<keyword evidence="4" id="KW-1003">Cell membrane</keyword>
<dbReference type="GO" id="GO:0005886">
    <property type="term" value="C:plasma membrane"/>
    <property type="evidence" value="ECO:0007669"/>
    <property type="project" value="UniProtKB-SubCell"/>
</dbReference>
<keyword evidence="10" id="KW-1185">Reference proteome</keyword>
<keyword evidence="3" id="KW-0813">Transport</keyword>
<comment type="similarity">
    <text evidence="2">Belongs to the auxin efflux carrier (TC 2.A.69) family.</text>
</comment>
<organism evidence="9 10">
    <name type="scientific">Sulfurivirga caldicuralii</name>
    <dbReference type="NCBI Taxonomy" id="364032"/>
    <lineage>
        <taxon>Bacteria</taxon>
        <taxon>Pseudomonadati</taxon>
        <taxon>Pseudomonadota</taxon>
        <taxon>Gammaproteobacteria</taxon>
        <taxon>Thiotrichales</taxon>
        <taxon>Piscirickettsiaceae</taxon>
        <taxon>Sulfurivirga</taxon>
    </lineage>
</organism>
<evidence type="ECO:0008006" key="11">
    <source>
        <dbReference type="Google" id="ProtNLM"/>
    </source>
</evidence>
<feature type="transmembrane region" description="Helical" evidence="8">
    <location>
        <begin position="120"/>
        <end position="143"/>
    </location>
</feature>
<accession>A0A1N6EX14</accession>
<protein>
    <recommendedName>
        <fullName evidence="11">AEC family transporter</fullName>
    </recommendedName>
</protein>
<dbReference type="EMBL" id="FSRE01000002">
    <property type="protein sequence ID" value="SIN87524.1"/>
    <property type="molecule type" value="Genomic_DNA"/>
</dbReference>
<proteinExistence type="inferred from homology"/>
<keyword evidence="6 8" id="KW-1133">Transmembrane helix</keyword>
<feature type="transmembrane region" description="Helical" evidence="8">
    <location>
        <begin position="56"/>
        <end position="76"/>
    </location>
</feature>
<name>A0A1N6EX14_9GAMM</name>
<feature type="transmembrane region" description="Helical" evidence="8">
    <location>
        <begin position="88"/>
        <end position="108"/>
    </location>
</feature>
<evidence type="ECO:0000313" key="10">
    <source>
        <dbReference type="Proteomes" id="UP000198461"/>
    </source>
</evidence>
<evidence type="ECO:0000256" key="7">
    <source>
        <dbReference type="ARBA" id="ARBA00023136"/>
    </source>
</evidence>
<evidence type="ECO:0000256" key="5">
    <source>
        <dbReference type="ARBA" id="ARBA00022692"/>
    </source>
</evidence>
<dbReference type="Proteomes" id="UP000198461">
    <property type="component" value="Unassembled WGS sequence"/>
</dbReference>
<dbReference type="Gene3D" id="1.20.1530.20">
    <property type="match status" value="1"/>
</dbReference>
<evidence type="ECO:0000256" key="2">
    <source>
        <dbReference type="ARBA" id="ARBA00010145"/>
    </source>
</evidence>
<evidence type="ECO:0000256" key="3">
    <source>
        <dbReference type="ARBA" id="ARBA00022448"/>
    </source>
</evidence>
<evidence type="ECO:0000256" key="4">
    <source>
        <dbReference type="ARBA" id="ARBA00022475"/>
    </source>
</evidence>
<dbReference type="OrthoDB" id="9786183at2"/>
<feature type="transmembrane region" description="Helical" evidence="8">
    <location>
        <begin position="274"/>
        <end position="296"/>
    </location>
</feature>
<evidence type="ECO:0000313" key="9">
    <source>
        <dbReference type="EMBL" id="SIN87524.1"/>
    </source>
</evidence>
<comment type="subcellular location">
    <subcellularLocation>
        <location evidence="1">Cell membrane</location>
        <topology evidence="1">Multi-pass membrane protein</topology>
    </subcellularLocation>
</comment>
<feature type="transmembrane region" description="Helical" evidence="8">
    <location>
        <begin position="32"/>
        <end position="49"/>
    </location>
</feature>
<evidence type="ECO:0000256" key="6">
    <source>
        <dbReference type="ARBA" id="ARBA00022989"/>
    </source>
</evidence>
<feature type="transmembrane region" description="Helical" evidence="8">
    <location>
        <begin position="248"/>
        <end position="268"/>
    </location>
</feature>
<dbReference type="InterPro" id="IPR004776">
    <property type="entry name" value="Mem_transp_PIN-like"/>
</dbReference>
<keyword evidence="5 8" id="KW-0812">Transmembrane</keyword>
<evidence type="ECO:0000256" key="1">
    <source>
        <dbReference type="ARBA" id="ARBA00004651"/>
    </source>
</evidence>
<sequence length="300" mass="32520">MENLTLVALCVLIGLLLQRVHVFKAAHEVLNAWVIWVALPAVILHYLPLLAFDQRLLGLILIPWVTLALIAGLVLWLGRQLGWSRNTIGALLMLAPLGNTSFLGIPMLQALLGDQSIPYALVYDQAGSFLAVVLYLPFVAAFYAGDGVFSWGKVLRKMITFPPMIAALVTFATWSLDRPVWLEANLIRLADTLVPVAMVAVGLQLKLSLPQGLGQPFAVGMLLKMGLMPLLALWLIQLLDMRGLPAQTALLEAAMPTMITAGVVAASHNLQPRLAAAMVGWGVLVSFVTLPLWSLVAQQL</sequence>
<gene>
    <name evidence="9" type="ORF">SAMN05443662_0810</name>
</gene>
<dbReference type="PANTHER" id="PTHR36838">
    <property type="entry name" value="AUXIN EFFLUX CARRIER FAMILY PROTEIN"/>
    <property type="match status" value="1"/>
</dbReference>
<feature type="transmembrane region" description="Helical" evidence="8">
    <location>
        <begin position="217"/>
        <end position="236"/>
    </location>
</feature>
<dbReference type="Pfam" id="PF03547">
    <property type="entry name" value="Mem_trans"/>
    <property type="match status" value="2"/>
</dbReference>
<dbReference type="STRING" id="364032.SAMN05443662_0810"/>
<evidence type="ECO:0000256" key="8">
    <source>
        <dbReference type="SAM" id="Phobius"/>
    </source>
</evidence>
<feature type="transmembrane region" description="Helical" evidence="8">
    <location>
        <begin position="155"/>
        <end position="174"/>
    </location>
</feature>